<feature type="non-terminal residue" evidence="1">
    <location>
        <position position="1"/>
    </location>
</feature>
<dbReference type="AlphaFoldDB" id="W1WXX6"/>
<reference evidence="1" key="1">
    <citation type="submission" date="2013-12" db="EMBL/GenBank/DDBJ databases">
        <title>A Varibaculum cambriense genome reconstructed from a premature infant gut community with otherwise low bacterial novelty that shifts toward anaerobic metabolism during the third week of life.</title>
        <authorList>
            <person name="Brown C.T."/>
            <person name="Sharon I."/>
            <person name="Thomas B.C."/>
            <person name="Castelle C.J."/>
            <person name="Morowitz M.J."/>
            <person name="Banfield J.F."/>
        </authorList>
    </citation>
    <scope>NUCLEOTIDE SEQUENCE</scope>
</reference>
<keyword evidence="1" id="KW-0808">Transferase</keyword>
<dbReference type="EMBL" id="AZMM01018191">
    <property type="protein sequence ID" value="ETJ22968.1"/>
    <property type="molecule type" value="Genomic_DNA"/>
</dbReference>
<organism evidence="1">
    <name type="scientific">human gut metagenome</name>
    <dbReference type="NCBI Taxonomy" id="408170"/>
    <lineage>
        <taxon>unclassified sequences</taxon>
        <taxon>metagenomes</taxon>
        <taxon>organismal metagenomes</taxon>
    </lineage>
</organism>
<dbReference type="GO" id="GO:0016301">
    <property type="term" value="F:kinase activity"/>
    <property type="evidence" value="ECO:0007669"/>
    <property type="project" value="UniProtKB-KW"/>
</dbReference>
<sequence>LGRTLGHRFSPRIHNALGNTNYELFEREPSQLQEFKLLKRSSHIGDMYSYHLMH</sequence>
<evidence type="ECO:0000313" key="1">
    <source>
        <dbReference type="EMBL" id="ETJ22968.1"/>
    </source>
</evidence>
<protein>
    <submittedName>
        <fullName evidence="1">Shikimate kinase</fullName>
    </submittedName>
</protein>
<gene>
    <name evidence="1" type="ORF">Q604_UNBC18191G0001</name>
</gene>
<proteinExistence type="predicted"/>
<name>W1WXX6_9ZZZZ</name>
<comment type="caution">
    <text evidence="1">The sequence shown here is derived from an EMBL/GenBank/DDBJ whole genome shotgun (WGS) entry which is preliminary data.</text>
</comment>
<accession>W1WXX6</accession>
<keyword evidence="1" id="KW-0418">Kinase</keyword>